<dbReference type="SUPFAM" id="SSF53098">
    <property type="entry name" value="Ribonuclease H-like"/>
    <property type="match status" value="1"/>
</dbReference>
<feature type="domain" description="hAT-like transposase RNase-H fold" evidence="4">
    <location>
        <begin position="387"/>
        <end position="490"/>
    </location>
</feature>
<evidence type="ECO:0000313" key="6">
    <source>
        <dbReference type="Proteomes" id="UP001443914"/>
    </source>
</evidence>
<protein>
    <recommendedName>
        <fullName evidence="7">Transposase</fullName>
    </recommendedName>
</protein>
<keyword evidence="6" id="KW-1185">Reference proteome</keyword>
<dbReference type="Pfam" id="PF05699">
    <property type="entry name" value="Dimer_Tnp_hAT"/>
    <property type="match status" value="1"/>
</dbReference>
<dbReference type="InterPro" id="IPR008906">
    <property type="entry name" value="HATC_C_dom"/>
</dbReference>
<feature type="compositionally biased region" description="Polar residues" evidence="2">
    <location>
        <begin position="16"/>
        <end position="32"/>
    </location>
</feature>
<evidence type="ECO:0000256" key="1">
    <source>
        <dbReference type="ARBA" id="ARBA00023125"/>
    </source>
</evidence>
<keyword evidence="1" id="KW-0238">DNA-binding</keyword>
<feature type="domain" description="HAT C-terminal dimerisation" evidence="3">
    <location>
        <begin position="541"/>
        <end position="609"/>
    </location>
</feature>
<feature type="compositionally biased region" description="Basic residues" evidence="2">
    <location>
        <begin position="1"/>
        <end position="11"/>
    </location>
</feature>
<feature type="region of interest" description="Disordered" evidence="2">
    <location>
        <begin position="1"/>
        <end position="34"/>
    </location>
</feature>
<dbReference type="AlphaFoldDB" id="A0AAW1M652"/>
<proteinExistence type="predicted"/>
<dbReference type="InterPro" id="IPR025525">
    <property type="entry name" value="hAT-like_transposase_RNase-H"/>
</dbReference>
<dbReference type="PANTHER" id="PTHR46481">
    <property type="entry name" value="ZINC FINGER BED DOMAIN-CONTAINING PROTEIN 4"/>
    <property type="match status" value="1"/>
</dbReference>
<gene>
    <name evidence="5" type="ORF">RND81_03G128300</name>
</gene>
<name>A0AAW1M652_SAPOF</name>
<evidence type="ECO:0008006" key="7">
    <source>
        <dbReference type="Google" id="ProtNLM"/>
    </source>
</evidence>
<organism evidence="5 6">
    <name type="scientific">Saponaria officinalis</name>
    <name type="common">Common soapwort</name>
    <name type="synonym">Lychnis saponaria</name>
    <dbReference type="NCBI Taxonomy" id="3572"/>
    <lineage>
        <taxon>Eukaryota</taxon>
        <taxon>Viridiplantae</taxon>
        <taxon>Streptophyta</taxon>
        <taxon>Embryophyta</taxon>
        <taxon>Tracheophyta</taxon>
        <taxon>Spermatophyta</taxon>
        <taxon>Magnoliopsida</taxon>
        <taxon>eudicotyledons</taxon>
        <taxon>Gunneridae</taxon>
        <taxon>Pentapetalae</taxon>
        <taxon>Caryophyllales</taxon>
        <taxon>Caryophyllaceae</taxon>
        <taxon>Caryophylleae</taxon>
        <taxon>Saponaria</taxon>
    </lineage>
</organism>
<evidence type="ECO:0000259" key="3">
    <source>
        <dbReference type="Pfam" id="PF05699"/>
    </source>
</evidence>
<dbReference type="SUPFAM" id="SSF140996">
    <property type="entry name" value="Hermes dimerisation domain"/>
    <property type="match status" value="1"/>
</dbReference>
<evidence type="ECO:0000256" key="2">
    <source>
        <dbReference type="SAM" id="MobiDB-lite"/>
    </source>
</evidence>
<dbReference type="SMART" id="SM00614">
    <property type="entry name" value="ZnF_BED"/>
    <property type="match status" value="1"/>
</dbReference>
<comment type="caution">
    <text evidence="5">The sequence shown here is derived from an EMBL/GenBank/DDBJ whole genome shotgun (WGS) entry which is preliminary data.</text>
</comment>
<evidence type="ECO:0000313" key="5">
    <source>
        <dbReference type="EMBL" id="KAK9741788.1"/>
    </source>
</evidence>
<dbReference type="PANTHER" id="PTHR46481:SF7">
    <property type="entry name" value="ZINC FINGER BED DOMAIN-CONTAINING PROTEIN RICESLEEPER 2-LIKE"/>
    <property type="match status" value="1"/>
</dbReference>
<accession>A0AAW1M652</accession>
<dbReference type="EMBL" id="JBDFQZ010000003">
    <property type="protein sequence ID" value="KAK9741788.1"/>
    <property type="molecule type" value="Genomic_DNA"/>
</dbReference>
<dbReference type="InterPro" id="IPR052035">
    <property type="entry name" value="ZnF_BED_domain_contain"/>
</dbReference>
<dbReference type="InterPro" id="IPR012337">
    <property type="entry name" value="RNaseH-like_sf"/>
</dbReference>
<dbReference type="Proteomes" id="UP001443914">
    <property type="component" value="Unassembled WGS sequence"/>
</dbReference>
<evidence type="ECO:0000259" key="4">
    <source>
        <dbReference type="Pfam" id="PF14372"/>
    </source>
</evidence>
<dbReference type="Pfam" id="PF14372">
    <property type="entry name" value="hAT-like_RNase-H"/>
    <property type="match status" value="1"/>
</dbReference>
<reference evidence="5" key="1">
    <citation type="submission" date="2024-03" db="EMBL/GenBank/DDBJ databases">
        <title>WGS assembly of Saponaria officinalis var. Norfolk2.</title>
        <authorList>
            <person name="Jenkins J."/>
            <person name="Shu S."/>
            <person name="Grimwood J."/>
            <person name="Barry K."/>
            <person name="Goodstein D."/>
            <person name="Schmutz J."/>
            <person name="Leebens-Mack J."/>
            <person name="Osbourn A."/>
        </authorList>
    </citation>
    <scope>NUCLEOTIDE SEQUENCE [LARGE SCALE GENOMIC DNA]</scope>
    <source>
        <strain evidence="5">JIC</strain>
    </source>
</reference>
<dbReference type="GO" id="GO:0003677">
    <property type="term" value="F:DNA binding"/>
    <property type="evidence" value="ECO:0007669"/>
    <property type="project" value="UniProtKB-KW"/>
</dbReference>
<dbReference type="GO" id="GO:0046983">
    <property type="term" value="F:protein dimerization activity"/>
    <property type="evidence" value="ECO:0007669"/>
    <property type="project" value="InterPro"/>
</dbReference>
<sequence>MESSSNKRKRLHSDSEGSASTCSMPPSETCDNSIDEMEHGNKQVKPLLPPLPLVSGRQYITGKRRAGYWVHFREYMENGVRRSKCLYCIKKIFASDGNKNGSKNIKNHWLVCPANPDAPVNKSKNRQSELVFDRSTDEGAGKLRGWTLNLDEVREAVVYIIIIDELPFRFVEKPGFKRLMYVTCHSFHIPSRVTITRDVYKLYLKEQKILFVFVRFIVIRGLEDKVFTLTVDNVSSNDVACLELKKIFQKKQNVVGKEEQESVNKVRYAVKFVKSYPSRLKYFKDVASRLDIQCELSLSLDVPTRWNSTFTMLETALKYKDAFGELNVPVNPIGNELGPDMDDVDEFGNVIESEIEHSGAPSDYDWTIVASLVVFLREFKVLTDQVSGSSFVTSNSSIFFIARALAQLNQWSNSEDVDFRIMAHAMKKKFDKYWGDFDKMNVLMYMGAILDPKVKLVGLKFTFTAIYGSPKDEELTEQVYSKAKVLFDEYMRLYASSTPQNDSSSRMEGSIFGQDDQLDFKKVIEKQVQKTRSDGGYAKSEFDRYLNEVLGEHELDCDVLTWWKLNGHRYPILARLARDVLAVPISTVASESTFSAGRRHLSPFRSSLTLR</sequence>